<protein>
    <submittedName>
        <fullName evidence="1">Uncharacterized protein</fullName>
    </submittedName>
</protein>
<accession>A0A0C3QWW7</accession>
<keyword evidence="2" id="KW-1185">Reference proteome</keyword>
<reference evidence="1 2" key="1">
    <citation type="submission" date="2014-04" db="EMBL/GenBank/DDBJ databases">
        <authorList>
            <consortium name="DOE Joint Genome Institute"/>
            <person name="Kuo A."/>
            <person name="Girlanda M."/>
            <person name="Perotto S."/>
            <person name="Kohler A."/>
            <person name="Nagy L.G."/>
            <person name="Floudas D."/>
            <person name="Copeland A."/>
            <person name="Barry K.W."/>
            <person name="Cichocki N."/>
            <person name="Veneault-Fourrey C."/>
            <person name="LaButti K."/>
            <person name="Lindquist E.A."/>
            <person name="Lipzen A."/>
            <person name="Lundell T."/>
            <person name="Morin E."/>
            <person name="Murat C."/>
            <person name="Sun H."/>
            <person name="Tunlid A."/>
            <person name="Henrissat B."/>
            <person name="Grigoriev I.V."/>
            <person name="Hibbett D.S."/>
            <person name="Martin F."/>
            <person name="Nordberg H.P."/>
            <person name="Cantor M.N."/>
            <person name="Hua S.X."/>
        </authorList>
    </citation>
    <scope>NUCLEOTIDE SEQUENCE [LARGE SCALE GENOMIC DNA]</scope>
    <source>
        <strain evidence="1 2">MUT 4182</strain>
    </source>
</reference>
<dbReference type="HOGENOM" id="CLU_130037_1_0_1"/>
<gene>
    <name evidence="1" type="ORF">M407DRAFT_17709</name>
</gene>
<dbReference type="Proteomes" id="UP000054248">
    <property type="component" value="Unassembled WGS sequence"/>
</dbReference>
<evidence type="ECO:0000313" key="2">
    <source>
        <dbReference type="Proteomes" id="UP000054248"/>
    </source>
</evidence>
<sequence length="104" mass="11707">MAPTEVTDRASKSKSHGLTITSAVSPGDFAVAVYNLATKERTILDESVFTRDHGKNHTGTWTVDITYLEDRPGKYLLLFMLIDFEDYAEVIAKGKPFYVRKSDF</sequence>
<dbReference type="AlphaFoldDB" id="A0A0C3QWW7"/>
<evidence type="ECO:0000313" key="1">
    <source>
        <dbReference type="EMBL" id="KIO33449.1"/>
    </source>
</evidence>
<proteinExistence type="predicted"/>
<reference evidence="2" key="2">
    <citation type="submission" date="2015-01" db="EMBL/GenBank/DDBJ databases">
        <title>Evolutionary Origins and Diversification of the Mycorrhizal Mutualists.</title>
        <authorList>
            <consortium name="DOE Joint Genome Institute"/>
            <consortium name="Mycorrhizal Genomics Consortium"/>
            <person name="Kohler A."/>
            <person name="Kuo A."/>
            <person name="Nagy L.G."/>
            <person name="Floudas D."/>
            <person name="Copeland A."/>
            <person name="Barry K.W."/>
            <person name="Cichocki N."/>
            <person name="Veneault-Fourrey C."/>
            <person name="LaButti K."/>
            <person name="Lindquist E.A."/>
            <person name="Lipzen A."/>
            <person name="Lundell T."/>
            <person name="Morin E."/>
            <person name="Murat C."/>
            <person name="Riley R."/>
            <person name="Ohm R."/>
            <person name="Sun H."/>
            <person name="Tunlid A."/>
            <person name="Henrissat B."/>
            <person name="Grigoriev I.V."/>
            <person name="Hibbett D.S."/>
            <person name="Martin F."/>
        </authorList>
    </citation>
    <scope>NUCLEOTIDE SEQUENCE [LARGE SCALE GENOMIC DNA]</scope>
    <source>
        <strain evidence="2">MUT 4182</strain>
    </source>
</reference>
<dbReference type="OrthoDB" id="3287983at2759"/>
<dbReference type="EMBL" id="KN822948">
    <property type="protein sequence ID" value="KIO33449.1"/>
    <property type="molecule type" value="Genomic_DNA"/>
</dbReference>
<name>A0A0C3QWW7_9AGAM</name>
<organism evidence="1 2">
    <name type="scientific">Tulasnella calospora MUT 4182</name>
    <dbReference type="NCBI Taxonomy" id="1051891"/>
    <lineage>
        <taxon>Eukaryota</taxon>
        <taxon>Fungi</taxon>
        <taxon>Dikarya</taxon>
        <taxon>Basidiomycota</taxon>
        <taxon>Agaricomycotina</taxon>
        <taxon>Agaricomycetes</taxon>
        <taxon>Cantharellales</taxon>
        <taxon>Tulasnellaceae</taxon>
        <taxon>Tulasnella</taxon>
    </lineage>
</organism>